<accession>A0A4Y6U994</accession>
<dbReference type="AlphaFoldDB" id="A0A4Y6U994"/>
<dbReference type="OrthoDB" id="7283496at2"/>
<evidence type="ECO:0000313" key="2">
    <source>
        <dbReference type="EMBL" id="QDH13580.1"/>
    </source>
</evidence>
<protein>
    <submittedName>
        <fullName evidence="2">Uncharacterized protein</fullName>
    </submittedName>
</protein>
<keyword evidence="3" id="KW-1185">Reference proteome</keyword>
<dbReference type="EMBL" id="CP038231">
    <property type="protein sequence ID" value="QDH13580.1"/>
    <property type="molecule type" value="Genomic_DNA"/>
</dbReference>
<gene>
    <name evidence="2" type="ORF">E3E12_04520</name>
</gene>
<organism evidence="2 3">
    <name type="scientific">Formicincola oecophyllae</name>
    <dbReference type="NCBI Taxonomy" id="2558361"/>
    <lineage>
        <taxon>Bacteria</taxon>
        <taxon>Pseudomonadati</taxon>
        <taxon>Pseudomonadota</taxon>
        <taxon>Alphaproteobacteria</taxon>
        <taxon>Acetobacterales</taxon>
        <taxon>Acetobacteraceae</taxon>
        <taxon>Formicincola</taxon>
    </lineage>
</organism>
<name>A0A4Y6U994_9PROT</name>
<proteinExistence type="predicted"/>
<dbReference type="KEGG" id="swf:E3E12_04520"/>
<reference evidence="2 3" key="1">
    <citation type="submission" date="2019-03" db="EMBL/GenBank/DDBJ databases">
        <title>The complete genome sequence of Swingsia_sp. F3b2 LMG30590(T).</title>
        <authorList>
            <person name="Chua K.-O."/>
            <person name="Chan K.-G."/>
            <person name="See-Too W.-S."/>
        </authorList>
    </citation>
    <scope>NUCLEOTIDE SEQUENCE [LARGE SCALE GENOMIC DNA]</scope>
    <source>
        <strain evidence="2 3">F3b2</strain>
    </source>
</reference>
<dbReference type="RefSeq" id="WP_141443288.1">
    <property type="nucleotide sequence ID" value="NZ_CP038231.1"/>
</dbReference>
<dbReference type="Gene3D" id="2.160.20.120">
    <property type="match status" value="1"/>
</dbReference>
<feature type="compositionally biased region" description="Low complexity" evidence="1">
    <location>
        <begin position="321"/>
        <end position="344"/>
    </location>
</feature>
<sequence length="393" mass="39480">MKRHLFGVVALLSWAAMVTWPTDGRAADKHRLGAGTHLSAEALDITAPCTQVRIKVDAALGPGGQNAITADDIHGAGALYSLVVVGDATRLDVSVPACAPDNRLVLRIGPSVTLSLHESPHGMVTVTGPLSSLEGRFDTSSFNVARTAAMEVVMGGQGTGHVGELGRAAQIDLTGQAQLDISHTQAAVVSAQVGQNATLNIGSGHIGALTLNATGHAQASVAAQSGTANAQAHDQATVRLGPSGNLTSSGDRPILPWQPPQPAIPAANASQPQQAQTLPKPTAPQPPLAQGQPTGQQLVPTNPAPTPTTLTDKAQSAPAPGKAGQNAGQDGAQAAPAQPITTAVPPAPHKTPSPMPAPGISADRPQTAPAQPEASAAPSTPTASQPQLPPTAP</sequence>
<feature type="compositionally biased region" description="Low complexity" evidence="1">
    <location>
        <begin position="264"/>
        <end position="276"/>
    </location>
</feature>
<feature type="compositionally biased region" description="Low complexity" evidence="1">
    <location>
        <begin position="365"/>
        <end position="386"/>
    </location>
</feature>
<dbReference type="Proteomes" id="UP000318709">
    <property type="component" value="Chromosome"/>
</dbReference>
<feature type="compositionally biased region" description="Pro residues" evidence="1">
    <location>
        <begin position="345"/>
        <end position="357"/>
    </location>
</feature>
<evidence type="ECO:0000313" key="3">
    <source>
        <dbReference type="Proteomes" id="UP000318709"/>
    </source>
</evidence>
<feature type="region of interest" description="Disordered" evidence="1">
    <location>
        <begin position="239"/>
        <end position="393"/>
    </location>
</feature>
<evidence type="ECO:0000256" key="1">
    <source>
        <dbReference type="SAM" id="MobiDB-lite"/>
    </source>
</evidence>